<dbReference type="OrthoDB" id="2746609at2759"/>
<dbReference type="Proteomes" id="UP000313359">
    <property type="component" value="Unassembled WGS sequence"/>
</dbReference>
<dbReference type="EMBL" id="ML122295">
    <property type="protein sequence ID" value="RPD55419.1"/>
    <property type="molecule type" value="Genomic_DNA"/>
</dbReference>
<accession>A0A5C2RWA6</accession>
<evidence type="ECO:0000313" key="1">
    <source>
        <dbReference type="EMBL" id="RPD55419.1"/>
    </source>
</evidence>
<sequence>MRIPQSSPGRLGNARLAIAKANATGERRESVFFNPGGPGDSGVAELGGIPAFKDILLAATGGMYGIISWDPRGAGTLTIPGEIFCFDSVEEYLAFFNGTI</sequence>
<evidence type="ECO:0000313" key="2">
    <source>
        <dbReference type="Proteomes" id="UP000313359"/>
    </source>
</evidence>
<dbReference type="STRING" id="1328759.A0A5C2RWA6"/>
<organism evidence="1 2">
    <name type="scientific">Lentinus tigrinus ALCF2SS1-6</name>
    <dbReference type="NCBI Taxonomy" id="1328759"/>
    <lineage>
        <taxon>Eukaryota</taxon>
        <taxon>Fungi</taxon>
        <taxon>Dikarya</taxon>
        <taxon>Basidiomycota</taxon>
        <taxon>Agaricomycotina</taxon>
        <taxon>Agaricomycetes</taxon>
        <taxon>Polyporales</taxon>
        <taxon>Polyporaceae</taxon>
        <taxon>Lentinus</taxon>
    </lineage>
</organism>
<reference evidence="1" key="1">
    <citation type="journal article" date="2018" name="Genome Biol. Evol.">
        <title>Genomics and development of Lentinus tigrinus, a white-rot wood-decaying mushroom with dimorphic fruiting bodies.</title>
        <authorList>
            <person name="Wu B."/>
            <person name="Xu Z."/>
            <person name="Knudson A."/>
            <person name="Carlson A."/>
            <person name="Chen N."/>
            <person name="Kovaka S."/>
            <person name="LaButti K."/>
            <person name="Lipzen A."/>
            <person name="Pennachio C."/>
            <person name="Riley R."/>
            <person name="Schakwitz W."/>
            <person name="Umezawa K."/>
            <person name="Ohm R.A."/>
            <person name="Grigoriev I.V."/>
            <person name="Nagy L.G."/>
            <person name="Gibbons J."/>
            <person name="Hibbett D."/>
        </authorList>
    </citation>
    <scope>NUCLEOTIDE SEQUENCE [LARGE SCALE GENOMIC DNA]</scope>
    <source>
        <strain evidence="1">ALCF2SS1-6</strain>
    </source>
</reference>
<keyword evidence="2" id="KW-1185">Reference proteome</keyword>
<name>A0A5C2RWA6_9APHY</name>
<gene>
    <name evidence="1" type="ORF">L227DRAFT_615283</name>
</gene>
<protein>
    <submittedName>
        <fullName evidence="1">Uncharacterized protein</fullName>
    </submittedName>
</protein>
<proteinExistence type="predicted"/>
<dbReference type="AlphaFoldDB" id="A0A5C2RWA6"/>